<dbReference type="PANTHER" id="PTHR38009">
    <property type="entry name" value="CONSERVED HYPOTHETICAL PHAGE TAIL PROTEIN"/>
    <property type="match status" value="1"/>
</dbReference>
<dbReference type="Pfam" id="PF06841">
    <property type="entry name" value="Phage_T4_gp19"/>
    <property type="match status" value="1"/>
</dbReference>
<protein>
    <submittedName>
        <fullName evidence="1">Conserved hypothetical phage tail region protein</fullName>
    </submittedName>
</protein>
<name>A0A1N6EB20_9BACT</name>
<organism evidence="1 2">
    <name type="scientific">Algoriphagus halophilus</name>
    <dbReference type="NCBI Taxonomy" id="226505"/>
    <lineage>
        <taxon>Bacteria</taxon>
        <taxon>Pseudomonadati</taxon>
        <taxon>Bacteroidota</taxon>
        <taxon>Cytophagia</taxon>
        <taxon>Cytophagales</taxon>
        <taxon>Cyclobacteriaceae</taxon>
        <taxon>Algoriphagus</taxon>
    </lineage>
</organism>
<proteinExistence type="predicted"/>
<evidence type="ECO:0000313" key="1">
    <source>
        <dbReference type="EMBL" id="SIN80193.1"/>
    </source>
</evidence>
<dbReference type="STRING" id="226505.SAMN05444394_1919"/>
<gene>
    <name evidence="1" type="ORF">SAMN05444394_1919</name>
</gene>
<dbReference type="PANTHER" id="PTHR38009:SF1">
    <property type="entry name" value="CONSERVED HYPOTHETICAL PHAGE TAIL PROTEIN"/>
    <property type="match status" value="1"/>
</dbReference>
<dbReference type="AlphaFoldDB" id="A0A1N6EB20"/>
<dbReference type="GO" id="GO:0005198">
    <property type="term" value="F:structural molecule activity"/>
    <property type="evidence" value="ECO:0007669"/>
    <property type="project" value="InterPro"/>
</dbReference>
<accession>A0A1N6EB20</accession>
<reference evidence="2" key="1">
    <citation type="submission" date="2016-11" db="EMBL/GenBank/DDBJ databases">
        <authorList>
            <person name="Varghese N."/>
            <person name="Submissions S."/>
        </authorList>
    </citation>
    <scope>NUCLEOTIDE SEQUENCE [LARGE SCALE GENOMIC DNA]</scope>
    <source>
        <strain evidence="2">DSM 15292</strain>
    </source>
</reference>
<sequence>MESSFQEVSGLKVSVKVTEKKEGGDNEYVHYLPNPPVFQDLVLKRCLLPNEELTNWCRDALEKFKFEPLNLQIILLGPNRESMASWTVEKAFPISWELSPLNSTKNELAIETLTLKYTKFTKDS</sequence>
<keyword evidence="2" id="KW-1185">Reference proteome</keyword>
<dbReference type="EMBL" id="FSRC01000001">
    <property type="protein sequence ID" value="SIN80193.1"/>
    <property type="molecule type" value="Genomic_DNA"/>
</dbReference>
<evidence type="ECO:0000313" key="2">
    <source>
        <dbReference type="Proteomes" id="UP000185221"/>
    </source>
</evidence>
<dbReference type="NCBIfam" id="TIGR02241">
    <property type="entry name" value="conserved hypothetical phage tail region protein"/>
    <property type="match status" value="1"/>
</dbReference>
<dbReference type="InterPro" id="IPR010667">
    <property type="entry name" value="Phage_T4_Gp19"/>
</dbReference>
<dbReference type="Proteomes" id="UP000185221">
    <property type="component" value="Unassembled WGS sequence"/>
</dbReference>
<dbReference type="InterPro" id="IPR011747">
    <property type="entry name" value="CHP02241"/>
</dbReference>